<protein>
    <submittedName>
        <fullName evidence="1">Uncharacterized protein</fullName>
    </submittedName>
</protein>
<evidence type="ECO:0000313" key="2">
    <source>
        <dbReference type="Proteomes" id="UP001151760"/>
    </source>
</evidence>
<dbReference type="Proteomes" id="UP001151760">
    <property type="component" value="Unassembled WGS sequence"/>
</dbReference>
<keyword evidence="2" id="KW-1185">Reference proteome</keyword>
<reference evidence="1" key="1">
    <citation type="journal article" date="2022" name="Int. J. Mol. Sci.">
        <title>Draft Genome of Tanacetum Coccineum: Genomic Comparison of Closely Related Tanacetum-Family Plants.</title>
        <authorList>
            <person name="Yamashiro T."/>
            <person name="Shiraishi A."/>
            <person name="Nakayama K."/>
            <person name="Satake H."/>
        </authorList>
    </citation>
    <scope>NUCLEOTIDE SEQUENCE</scope>
</reference>
<gene>
    <name evidence="1" type="ORF">Tco_1057212</name>
</gene>
<organism evidence="1 2">
    <name type="scientific">Tanacetum coccineum</name>
    <dbReference type="NCBI Taxonomy" id="301880"/>
    <lineage>
        <taxon>Eukaryota</taxon>
        <taxon>Viridiplantae</taxon>
        <taxon>Streptophyta</taxon>
        <taxon>Embryophyta</taxon>
        <taxon>Tracheophyta</taxon>
        <taxon>Spermatophyta</taxon>
        <taxon>Magnoliopsida</taxon>
        <taxon>eudicotyledons</taxon>
        <taxon>Gunneridae</taxon>
        <taxon>Pentapetalae</taxon>
        <taxon>asterids</taxon>
        <taxon>campanulids</taxon>
        <taxon>Asterales</taxon>
        <taxon>Asteraceae</taxon>
        <taxon>Asteroideae</taxon>
        <taxon>Anthemideae</taxon>
        <taxon>Anthemidinae</taxon>
        <taxon>Tanacetum</taxon>
    </lineage>
</organism>
<accession>A0ABQ5H5E9</accession>
<evidence type="ECO:0000313" key="1">
    <source>
        <dbReference type="EMBL" id="GJT82870.1"/>
    </source>
</evidence>
<proteinExistence type="predicted"/>
<reference evidence="1" key="2">
    <citation type="submission" date="2022-01" db="EMBL/GenBank/DDBJ databases">
        <authorList>
            <person name="Yamashiro T."/>
            <person name="Shiraishi A."/>
            <person name="Satake H."/>
            <person name="Nakayama K."/>
        </authorList>
    </citation>
    <scope>NUCLEOTIDE SEQUENCE</scope>
</reference>
<dbReference type="EMBL" id="BQNB010019208">
    <property type="protein sequence ID" value="GJT82870.1"/>
    <property type="molecule type" value="Genomic_DNA"/>
</dbReference>
<comment type="caution">
    <text evidence="1">The sequence shown here is derived from an EMBL/GenBank/DDBJ whole genome shotgun (WGS) entry which is preliminary data.</text>
</comment>
<sequence>MSNTNTNLPTQTSTVLQNDIISSCSTSKVQEKTQLSKERCMQSLKAIQSQFKFLTDTLQDFVRMQKYTRFDAQSLYDAMICNMDSIGKYMLEITLHQQRTPQLLKEKKLMQTQEDHSNPIQALNIDSLKVDLVVIQNTCSEKEDNNSETASSKLVKENSLDSATKDVHAIKYKMSKAKERCMAYF</sequence>
<name>A0ABQ5H5E9_9ASTR</name>